<keyword evidence="2" id="KW-0812">Transmembrane</keyword>
<dbReference type="OrthoDB" id="370281at2759"/>
<comment type="subcellular location">
    <subcellularLocation>
        <location evidence="1">Membrane</location>
        <topology evidence="1">Multi-pass membrane protein</topology>
    </subcellularLocation>
</comment>
<reference evidence="6" key="1">
    <citation type="journal article" date="2008" name="Nat. Genet.">
        <title>The Pristionchus pacificus genome provides a unique perspective on nematode lifestyle and parasitism.</title>
        <authorList>
            <person name="Dieterich C."/>
            <person name="Clifton S.W."/>
            <person name="Schuster L.N."/>
            <person name="Chinwalla A."/>
            <person name="Delehaunty K."/>
            <person name="Dinkelacker I."/>
            <person name="Fulton L."/>
            <person name="Fulton R."/>
            <person name="Godfrey J."/>
            <person name="Minx P."/>
            <person name="Mitreva M."/>
            <person name="Roeseler W."/>
            <person name="Tian H."/>
            <person name="Witte H."/>
            <person name="Yang S.P."/>
            <person name="Wilson R.K."/>
            <person name="Sommer R.J."/>
        </authorList>
    </citation>
    <scope>NUCLEOTIDE SEQUENCE [LARGE SCALE GENOMIC DNA]</scope>
    <source>
        <strain evidence="6">PS312</strain>
    </source>
</reference>
<name>A0A2A6CNQ2_PRIPA</name>
<dbReference type="Proteomes" id="UP000005239">
    <property type="component" value="Unassembled WGS sequence"/>
</dbReference>
<dbReference type="PANTHER" id="PTHR23510:SF25">
    <property type="entry name" value="MFS DOMAIN-CONTAINING PROTEIN"/>
    <property type="match status" value="1"/>
</dbReference>
<keyword evidence="4" id="KW-0472">Membrane</keyword>
<accession>A0A2A6CNQ2</accession>
<gene>
    <name evidence="5" type="primary">WBGene00279364</name>
</gene>
<accession>A0A8R1UUA3</accession>
<evidence type="ECO:0000313" key="6">
    <source>
        <dbReference type="Proteomes" id="UP000005239"/>
    </source>
</evidence>
<evidence type="ECO:0000313" key="5">
    <source>
        <dbReference type="EnsemblMetazoa" id="PPA40995.1"/>
    </source>
</evidence>
<dbReference type="PANTHER" id="PTHR23510">
    <property type="entry name" value="INNER MEMBRANE TRANSPORT PROTEIN YAJR"/>
    <property type="match status" value="1"/>
</dbReference>
<dbReference type="InterPro" id="IPR011701">
    <property type="entry name" value="MFS"/>
</dbReference>
<evidence type="ECO:0000256" key="3">
    <source>
        <dbReference type="ARBA" id="ARBA00022989"/>
    </source>
</evidence>
<evidence type="ECO:0000256" key="4">
    <source>
        <dbReference type="ARBA" id="ARBA00023136"/>
    </source>
</evidence>
<sequence>MPSNRYSPVNLDQGRSKSFTTWKRPLVAVVLAFLCNIESGMLAMGEWPYMSTIDHDAASTFFGYATAANKAAHVTFTFVFAIWAYKSSSIRIPMLVGRCITLVGCAMYILVEFIPTNRRWWMLACYVIFGVGFGTSPLLRSYIASATADDNRASAFALLSGANVLSVMIGPIAQMSFAGLPYPGFSIIPPYISIHIYTAPIWFAVIANAIAIVLTLFFFTDTEKAIEEQDASSKRISFTSIREQLNRFISLDVSWTLIAVVILEKMISSLFNTTMSVIVGPLMSSLYAQTGPQMLLLMGTAQIAVGFIAVGFTALFVVCDLGKHVSCRALFAFSNILMIAGYAITYPYPLISNPTQPFNETTRTGCNPLEYSWCDSQLVVNIVLFNCIMVVISGLAIPSTMMSLDTIYSKVIGNGDQSIMQSVFTLADSVMMIVGPIYGSAMFSSMGMSYLQIINGVIYTIGTVLWFAAWKWLQPYN</sequence>
<protein>
    <submittedName>
        <fullName evidence="5">Membrane transporter</fullName>
    </submittedName>
</protein>
<reference evidence="5" key="2">
    <citation type="submission" date="2022-06" db="UniProtKB">
        <authorList>
            <consortium name="EnsemblMetazoa"/>
        </authorList>
    </citation>
    <scope>IDENTIFICATION</scope>
    <source>
        <strain evidence="5">PS312</strain>
    </source>
</reference>
<dbReference type="InterPro" id="IPR036259">
    <property type="entry name" value="MFS_trans_sf"/>
</dbReference>
<dbReference type="AlphaFoldDB" id="A0A2A6CNQ2"/>
<dbReference type="Gene3D" id="1.20.1250.20">
    <property type="entry name" value="MFS general substrate transporter like domains"/>
    <property type="match status" value="1"/>
</dbReference>
<keyword evidence="6" id="KW-1185">Reference proteome</keyword>
<proteinExistence type="predicted"/>
<evidence type="ECO:0000256" key="2">
    <source>
        <dbReference type="ARBA" id="ARBA00022692"/>
    </source>
</evidence>
<evidence type="ECO:0000256" key="1">
    <source>
        <dbReference type="ARBA" id="ARBA00004141"/>
    </source>
</evidence>
<dbReference type="Pfam" id="PF07690">
    <property type="entry name" value="MFS_1"/>
    <property type="match status" value="1"/>
</dbReference>
<dbReference type="GO" id="GO:0005765">
    <property type="term" value="C:lysosomal membrane"/>
    <property type="evidence" value="ECO:0000318"/>
    <property type="project" value="GO_Central"/>
</dbReference>
<keyword evidence="3" id="KW-1133">Transmembrane helix</keyword>
<dbReference type="EnsemblMetazoa" id="PPA40995.1">
    <property type="protein sequence ID" value="PPA40995.1"/>
    <property type="gene ID" value="WBGene00279364"/>
</dbReference>
<organism evidence="5 6">
    <name type="scientific">Pristionchus pacificus</name>
    <name type="common">Parasitic nematode worm</name>
    <dbReference type="NCBI Taxonomy" id="54126"/>
    <lineage>
        <taxon>Eukaryota</taxon>
        <taxon>Metazoa</taxon>
        <taxon>Ecdysozoa</taxon>
        <taxon>Nematoda</taxon>
        <taxon>Chromadorea</taxon>
        <taxon>Rhabditida</taxon>
        <taxon>Rhabditina</taxon>
        <taxon>Diplogasteromorpha</taxon>
        <taxon>Diplogasteroidea</taxon>
        <taxon>Neodiplogasteridae</taxon>
        <taxon>Pristionchus</taxon>
    </lineage>
</organism>
<dbReference type="GO" id="GO:0022857">
    <property type="term" value="F:transmembrane transporter activity"/>
    <property type="evidence" value="ECO:0000318"/>
    <property type="project" value="GO_Central"/>
</dbReference>
<dbReference type="InterPro" id="IPR051068">
    <property type="entry name" value="MFS_Domain-Containing_Protein"/>
</dbReference>
<dbReference type="SUPFAM" id="SSF103473">
    <property type="entry name" value="MFS general substrate transporter"/>
    <property type="match status" value="1"/>
</dbReference>